<evidence type="ECO:0008006" key="3">
    <source>
        <dbReference type="Google" id="ProtNLM"/>
    </source>
</evidence>
<evidence type="ECO:0000256" key="1">
    <source>
        <dbReference type="SAM" id="MobiDB-lite"/>
    </source>
</evidence>
<dbReference type="RefSeq" id="WP_369173762.1">
    <property type="nucleotide sequence ID" value="NZ_CP163439.1"/>
</dbReference>
<evidence type="ECO:0000313" key="2">
    <source>
        <dbReference type="EMBL" id="XDQ39030.1"/>
    </source>
</evidence>
<organism evidence="2">
    <name type="scientific">Streptomyces sp. R28</name>
    <dbReference type="NCBI Taxonomy" id="3238628"/>
    <lineage>
        <taxon>Bacteria</taxon>
        <taxon>Bacillati</taxon>
        <taxon>Actinomycetota</taxon>
        <taxon>Actinomycetes</taxon>
        <taxon>Kitasatosporales</taxon>
        <taxon>Streptomycetaceae</taxon>
        <taxon>Streptomyces</taxon>
    </lineage>
</organism>
<feature type="region of interest" description="Disordered" evidence="1">
    <location>
        <begin position="61"/>
        <end position="82"/>
    </location>
</feature>
<reference evidence="2" key="1">
    <citation type="submission" date="2024-07" db="EMBL/GenBank/DDBJ databases">
        <authorList>
            <person name="Yu S.T."/>
        </authorList>
    </citation>
    <scope>NUCLEOTIDE SEQUENCE</scope>
    <source>
        <strain evidence="2">R28</strain>
    </source>
</reference>
<dbReference type="AlphaFoldDB" id="A0AB39Q6Y3"/>
<gene>
    <name evidence="2" type="ORF">AB5J49_39880</name>
</gene>
<sequence>MVTARSPWRIVRTRFGAGPLLRVLTLSLCLFGVLVTHGVHGESGNDVPPAAVETVPLSAAEADDHRGGHEPSQPGEHCVSGQPQQGPVLVLPCFAASVRESTRADDASALRMTAAGRPIDRASPLALRAALMVQQI</sequence>
<proteinExistence type="predicted"/>
<name>A0AB39Q6Y3_9ACTN</name>
<dbReference type="EMBL" id="CP163439">
    <property type="protein sequence ID" value="XDQ39030.1"/>
    <property type="molecule type" value="Genomic_DNA"/>
</dbReference>
<accession>A0AB39Q6Y3</accession>
<protein>
    <recommendedName>
        <fullName evidence="3">Secreted protein</fullName>
    </recommendedName>
</protein>